<dbReference type="EMBL" id="JBCGBO010000006">
    <property type="protein sequence ID" value="KAK9194221.1"/>
    <property type="molecule type" value="Genomic_DNA"/>
</dbReference>
<dbReference type="PRINTS" id="PR00056">
    <property type="entry name" value="HSFDOMAIN"/>
</dbReference>
<dbReference type="GO" id="GO:0005634">
    <property type="term" value="C:nucleus"/>
    <property type="evidence" value="ECO:0007669"/>
    <property type="project" value="UniProtKB-SubCell"/>
</dbReference>
<feature type="compositionally biased region" description="Basic and acidic residues" evidence="9">
    <location>
        <begin position="494"/>
        <end position="505"/>
    </location>
</feature>
<dbReference type="PROSITE" id="PS00434">
    <property type="entry name" value="HSF_DOMAIN"/>
    <property type="match status" value="1"/>
</dbReference>
<keyword evidence="12" id="KW-1185">Reference proteome</keyword>
<protein>
    <recommendedName>
        <fullName evidence="10">HSF-type DNA-binding domain-containing protein</fullName>
    </recommendedName>
</protein>
<evidence type="ECO:0000313" key="12">
    <source>
        <dbReference type="Proteomes" id="UP001428341"/>
    </source>
</evidence>
<proteinExistence type="inferred from homology"/>
<organism evidence="11 12">
    <name type="scientific">Citrus x changshan-huyou</name>
    <dbReference type="NCBI Taxonomy" id="2935761"/>
    <lineage>
        <taxon>Eukaryota</taxon>
        <taxon>Viridiplantae</taxon>
        <taxon>Streptophyta</taxon>
        <taxon>Embryophyta</taxon>
        <taxon>Tracheophyta</taxon>
        <taxon>Spermatophyta</taxon>
        <taxon>Magnoliopsida</taxon>
        <taxon>eudicotyledons</taxon>
        <taxon>Gunneridae</taxon>
        <taxon>Pentapetalae</taxon>
        <taxon>rosids</taxon>
        <taxon>malvids</taxon>
        <taxon>Sapindales</taxon>
        <taxon>Rutaceae</taxon>
        <taxon>Aurantioideae</taxon>
        <taxon>Citrus</taxon>
    </lineage>
</organism>
<evidence type="ECO:0000256" key="8">
    <source>
        <dbReference type="ARBA" id="ARBA00061350"/>
    </source>
</evidence>
<comment type="caution">
    <text evidence="11">The sequence shown here is derived from an EMBL/GenBank/DDBJ whole genome shotgun (WGS) entry which is preliminary data.</text>
</comment>
<dbReference type="GO" id="GO:0006357">
    <property type="term" value="P:regulation of transcription by RNA polymerase II"/>
    <property type="evidence" value="ECO:0007669"/>
    <property type="project" value="TreeGrafter"/>
</dbReference>
<keyword evidence="7" id="KW-0539">Nucleus</keyword>
<feature type="domain" description="HSF-type DNA-binding" evidence="10">
    <location>
        <begin position="110"/>
        <end position="134"/>
    </location>
</feature>
<feature type="region of interest" description="Disordered" evidence="9">
    <location>
        <begin position="478"/>
        <end position="505"/>
    </location>
</feature>
<evidence type="ECO:0000256" key="5">
    <source>
        <dbReference type="ARBA" id="ARBA00023125"/>
    </source>
</evidence>
<dbReference type="Gene3D" id="1.10.10.10">
    <property type="entry name" value="Winged helix-like DNA-binding domain superfamily/Winged helix DNA-binding domain"/>
    <property type="match status" value="1"/>
</dbReference>
<dbReference type="GO" id="GO:0000978">
    <property type="term" value="F:RNA polymerase II cis-regulatory region sequence-specific DNA binding"/>
    <property type="evidence" value="ECO:0007669"/>
    <property type="project" value="TreeGrafter"/>
</dbReference>
<evidence type="ECO:0000256" key="6">
    <source>
        <dbReference type="ARBA" id="ARBA00023163"/>
    </source>
</evidence>
<dbReference type="InterPro" id="IPR036390">
    <property type="entry name" value="WH_DNA-bd_sf"/>
</dbReference>
<keyword evidence="4" id="KW-0346">Stress response</keyword>
<dbReference type="PANTHER" id="PTHR10015:SF337">
    <property type="entry name" value="HEAT STRESS TRANSCRIPTION FACTOR A-3"/>
    <property type="match status" value="1"/>
</dbReference>
<evidence type="ECO:0000259" key="10">
    <source>
        <dbReference type="PROSITE" id="PS00434"/>
    </source>
</evidence>
<keyword evidence="5" id="KW-0238">DNA-binding</keyword>
<reference evidence="11 12" key="1">
    <citation type="submission" date="2024-05" db="EMBL/GenBank/DDBJ databases">
        <title>Haplotype-resolved chromosome-level genome assembly of Huyou (Citrus changshanensis).</title>
        <authorList>
            <person name="Miao C."/>
            <person name="Chen W."/>
            <person name="Wu Y."/>
            <person name="Wang L."/>
            <person name="Zhao S."/>
            <person name="Grierson D."/>
            <person name="Xu C."/>
            <person name="Chen K."/>
        </authorList>
    </citation>
    <scope>NUCLEOTIDE SEQUENCE [LARGE SCALE GENOMIC DNA]</scope>
    <source>
        <strain evidence="11">01-14</strain>
        <tissue evidence="11">Leaf</tissue>
    </source>
</reference>
<dbReference type="Pfam" id="PF00447">
    <property type="entry name" value="HSF_DNA-bind"/>
    <property type="match status" value="1"/>
</dbReference>
<evidence type="ECO:0000256" key="9">
    <source>
        <dbReference type="SAM" id="MobiDB-lite"/>
    </source>
</evidence>
<dbReference type="PANTHER" id="PTHR10015">
    <property type="entry name" value="HEAT SHOCK TRANSCRIPTION FACTOR"/>
    <property type="match status" value="1"/>
</dbReference>
<dbReference type="SUPFAM" id="SSF46785">
    <property type="entry name" value="Winged helix' DNA-binding domain"/>
    <property type="match status" value="1"/>
</dbReference>
<accession>A0AAP0QML1</accession>
<dbReference type="InterPro" id="IPR036388">
    <property type="entry name" value="WH-like_DNA-bd_sf"/>
</dbReference>
<evidence type="ECO:0000256" key="3">
    <source>
        <dbReference type="ARBA" id="ARBA00023015"/>
    </source>
</evidence>
<dbReference type="GO" id="GO:0003700">
    <property type="term" value="F:DNA-binding transcription factor activity"/>
    <property type="evidence" value="ECO:0007669"/>
    <property type="project" value="InterPro"/>
</dbReference>
<keyword evidence="3" id="KW-0805">Transcription regulation</keyword>
<evidence type="ECO:0000256" key="1">
    <source>
        <dbReference type="ARBA" id="ARBA00004123"/>
    </source>
</evidence>
<keyword evidence="6" id="KW-0804">Transcription</keyword>
<dbReference type="GO" id="GO:0034605">
    <property type="term" value="P:cellular response to heat"/>
    <property type="evidence" value="ECO:0007669"/>
    <property type="project" value="TreeGrafter"/>
</dbReference>
<dbReference type="InterPro" id="IPR000232">
    <property type="entry name" value="HSF_DNA-bd"/>
</dbReference>
<comment type="subcellular location">
    <subcellularLocation>
        <location evidence="1">Nucleus</location>
    </subcellularLocation>
</comment>
<dbReference type="Proteomes" id="UP001428341">
    <property type="component" value="Unassembled WGS sequence"/>
</dbReference>
<gene>
    <name evidence="11" type="ORF">WN944_004924</name>
</gene>
<feature type="region of interest" description="Disordered" evidence="9">
    <location>
        <begin position="356"/>
        <end position="376"/>
    </location>
</feature>
<name>A0AAP0QML1_9ROSI</name>
<keyword evidence="2" id="KW-0597">Phosphoprotein</keyword>
<dbReference type="SMART" id="SM00415">
    <property type="entry name" value="HSF"/>
    <property type="match status" value="1"/>
</dbReference>
<evidence type="ECO:0000256" key="4">
    <source>
        <dbReference type="ARBA" id="ARBA00023016"/>
    </source>
</evidence>
<dbReference type="AlphaFoldDB" id="A0AAP0QML1"/>
<evidence type="ECO:0000256" key="2">
    <source>
        <dbReference type="ARBA" id="ARBA00022553"/>
    </source>
</evidence>
<sequence>MDKEEQNYPKSPPNTAVITSSVPEATPLSMETIAFPTTVEELEAFSSFATTPAADVPQPLECLHGNPIPPFLSKTFDLVDDTSLDPIISWGSTGESFVVWDPLEFSRLILPRNFKHNNFSSFVRQLNTYGFRKIDTDRWEFANEAFQRGRRHLLKNIRRRKSPQSQQIGTYIGPFSEAEKSGVQGDIEQLRKERGMLMQEVVELHQQHRGTASHMEAINQRIHAAEQRQKQMVSFLAKLLQNPAFLARLKQRKEQGEIDSSRMKRKFVKHQPHELGKSDSSVEGQIVTYRPDWGNLTIPNVVPESHHVPVERSPDYLLDGMVGIGSGREDMPFQFENVASVDLAVSDELAVPGGFTKAPEQMGEGASSSGIKDPHFKEKNVMSPQQEVRSECFVSFPQDLMKENIHDVSSPGIECIATQEDIWNLGFDATAGMSSSSNELLGNLSTSDVPDLGMSGGLSDIWDLSSLQAAGGSSIDLWSADEPHFVDPESQASPKEDDRPKDMDP</sequence>
<evidence type="ECO:0000256" key="7">
    <source>
        <dbReference type="ARBA" id="ARBA00023242"/>
    </source>
</evidence>
<dbReference type="FunFam" id="1.10.10.10:FF:000057">
    <property type="entry name" value="Heat shock transcription factor 1"/>
    <property type="match status" value="1"/>
</dbReference>
<comment type="similarity">
    <text evidence="8">Belongs to the HSF family. Class A subfamily.</text>
</comment>
<evidence type="ECO:0000313" key="11">
    <source>
        <dbReference type="EMBL" id="KAK9194221.1"/>
    </source>
</evidence>